<dbReference type="PANTHER" id="PTHR47989:SF45">
    <property type="entry name" value="OS01G0709500 PROTEIN"/>
    <property type="match status" value="1"/>
</dbReference>
<evidence type="ECO:0000256" key="3">
    <source>
        <dbReference type="PROSITE-ProRule" id="PRU10141"/>
    </source>
</evidence>
<dbReference type="Proteomes" id="UP000655225">
    <property type="component" value="Unassembled WGS sequence"/>
</dbReference>
<feature type="compositionally biased region" description="Polar residues" evidence="4">
    <location>
        <begin position="352"/>
        <end position="367"/>
    </location>
</feature>
<feature type="compositionally biased region" description="Pro residues" evidence="4">
    <location>
        <begin position="235"/>
        <end position="246"/>
    </location>
</feature>
<sequence length="974" mass="103515">MGMQMILLLMKLSVIAVTSVIHGSAGNHISPLPAIFSALPPTEEGTPASGYHAKSLRSSTPGSVLRPPLVLPPLKSASVPQAIQRLVPSPPPSLPTVFPPYKSAPPPPPLTTRGLVSSMPASAPNISATDSKAPVTVPIAPGPAVSRISTSPPSISRKRDGFPVAAPPKETSNPLAPVNHSPTKGTFPVVAPAPHKAMRHSNNPPAKKRVHGPASPPSISVNKHHHVRKNVSSPAPAPSYLVPPPTSNQQGPTLPPATSHPPSALPKKRKQRHHAPPSLNPGSSVSPFLSPFPPPVSQGSPAPSPSPTVASGRTKMPIISPKISPSGSSPKKPMTPPPSPVQALPPPPPNEDCSSVTCTEPLTNTPPGSRCGCVGPMQVGLRLSVALYTFFPLVSELAQEIAYGILMKQSQVRIMGANAASQQPEKTVVLINLVPLGENFDYTTAFLTYEKFWHKEIVINSSFFGDYEVLYVRYPGLPPSPPSAPSSITTMDTGPYPGNDNSARAIHPLGVDVQKRRKNGLGGSVIAIIALSSSIAVVLCIGVAWVLLLKRGNHIRQPASTPHTLLSTLAKPSGAGGFMMFGSGPSSASPSFGSSIATYTGPAKTFSASEIERATDNFDASRILGEGGFGRVYSGILNDGMKVAVKVLKRDDQQGGREFLAEVEMLSRLHHRNLVKLIGICTEDHAHCLVYELIPNSSVESHLHGVDKETAPLDWGTRMKIALGAARGLAYLHEDSSPRVIHRDFNYVAPEYAMTGHLLVKSDVYSYGVVLLELLTGRKPVDMSQPQGQENLVAWARPLLTSKEGLEIIIDPALGSNFPFDSVAKVAAIASMCVQPEVSHRPFMGEVVQALKLVCNECDETKEVGSGSCSQEDLSIDVETRVSTGSGQLPEPLRTHYPVAVYGSSLDTERALSVSEVFSTSARFGRQASGSFRRHSSSGPLRTGRRQFWQKVRGLSRGSMSEHGVAFRLWPGSR</sequence>
<dbReference type="GO" id="GO:0005524">
    <property type="term" value="F:ATP binding"/>
    <property type="evidence" value="ECO:0007669"/>
    <property type="project" value="UniProtKB-UniRule"/>
</dbReference>
<keyword evidence="9" id="KW-1185">Reference proteome</keyword>
<evidence type="ECO:0000256" key="4">
    <source>
        <dbReference type="SAM" id="MobiDB-lite"/>
    </source>
</evidence>
<feature type="region of interest" description="Disordered" evidence="4">
    <location>
        <begin position="43"/>
        <end position="62"/>
    </location>
</feature>
<accession>A0A834ZHB0</accession>
<dbReference type="Gene3D" id="1.10.510.10">
    <property type="entry name" value="Transferase(Phosphotransferase) domain 1"/>
    <property type="match status" value="2"/>
</dbReference>
<dbReference type="FunFam" id="3.30.200.20:FF:000146">
    <property type="entry name" value="receptor-like serine/threonine-protein kinase ALE2"/>
    <property type="match status" value="1"/>
</dbReference>
<dbReference type="PANTHER" id="PTHR47989">
    <property type="entry name" value="OS01G0750732 PROTEIN"/>
    <property type="match status" value="1"/>
</dbReference>
<keyword evidence="2 3" id="KW-0067">ATP-binding</keyword>
<feature type="compositionally biased region" description="Pro residues" evidence="4">
    <location>
        <begin position="333"/>
        <end position="350"/>
    </location>
</feature>
<dbReference type="PROSITE" id="PS50011">
    <property type="entry name" value="PROTEIN_KINASE_DOM"/>
    <property type="match status" value="1"/>
</dbReference>
<keyword evidence="5" id="KW-0812">Transmembrane</keyword>
<keyword evidence="6" id="KW-0732">Signal</keyword>
<keyword evidence="5" id="KW-1133">Transmembrane helix</keyword>
<dbReference type="OMA" id="SWKHAPV"/>
<dbReference type="EMBL" id="JABCRI010000004">
    <property type="protein sequence ID" value="KAF8406886.1"/>
    <property type="molecule type" value="Genomic_DNA"/>
</dbReference>
<keyword evidence="5" id="KW-0472">Membrane</keyword>
<evidence type="ECO:0000256" key="1">
    <source>
        <dbReference type="ARBA" id="ARBA00022741"/>
    </source>
</evidence>
<organism evidence="8 9">
    <name type="scientific">Tetracentron sinense</name>
    <name type="common">Spur-leaf</name>
    <dbReference type="NCBI Taxonomy" id="13715"/>
    <lineage>
        <taxon>Eukaryota</taxon>
        <taxon>Viridiplantae</taxon>
        <taxon>Streptophyta</taxon>
        <taxon>Embryophyta</taxon>
        <taxon>Tracheophyta</taxon>
        <taxon>Spermatophyta</taxon>
        <taxon>Magnoliopsida</taxon>
        <taxon>Trochodendrales</taxon>
        <taxon>Trochodendraceae</taxon>
        <taxon>Tetracentron</taxon>
    </lineage>
</organism>
<name>A0A834ZHB0_TETSI</name>
<evidence type="ECO:0000313" key="8">
    <source>
        <dbReference type="EMBL" id="KAF8406886.1"/>
    </source>
</evidence>
<evidence type="ECO:0000256" key="5">
    <source>
        <dbReference type="SAM" id="Phobius"/>
    </source>
</evidence>
<dbReference type="InterPro" id="IPR057597">
    <property type="entry name" value="ALE2_N"/>
</dbReference>
<feature type="domain" description="Protein kinase" evidence="7">
    <location>
        <begin position="618"/>
        <end position="854"/>
    </location>
</feature>
<dbReference type="Gene3D" id="3.30.200.20">
    <property type="entry name" value="Phosphorylase Kinase, domain 1"/>
    <property type="match status" value="1"/>
</dbReference>
<gene>
    <name evidence="8" type="ORF">HHK36_006007</name>
</gene>
<evidence type="ECO:0000256" key="2">
    <source>
        <dbReference type="ARBA" id="ARBA00022840"/>
    </source>
</evidence>
<proteinExistence type="predicted"/>
<comment type="caution">
    <text evidence="8">The sequence shown here is derived from an EMBL/GenBank/DDBJ whole genome shotgun (WGS) entry which is preliminary data.</text>
</comment>
<evidence type="ECO:0000313" key="9">
    <source>
        <dbReference type="Proteomes" id="UP000655225"/>
    </source>
</evidence>
<feature type="compositionally biased region" description="Low complexity" evidence="4">
    <location>
        <begin position="307"/>
        <end position="332"/>
    </location>
</feature>
<feature type="signal peptide" evidence="6">
    <location>
        <begin position="1"/>
        <end position="26"/>
    </location>
</feature>
<feature type="binding site" evidence="3">
    <location>
        <position position="646"/>
    </location>
    <ligand>
        <name>ATP</name>
        <dbReference type="ChEBI" id="CHEBI:30616"/>
    </ligand>
</feature>
<evidence type="ECO:0000256" key="6">
    <source>
        <dbReference type="SAM" id="SignalP"/>
    </source>
</evidence>
<dbReference type="InterPro" id="IPR001245">
    <property type="entry name" value="Ser-Thr/Tyr_kinase_cat_dom"/>
</dbReference>
<evidence type="ECO:0000259" key="7">
    <source>
        <dbReference type="PROSITE" id="PS50011"/>
    </source>
</evidence>
<dbReference type="SUPFAM" id="SSF56112">
    <property type="entry name" value="Protein kinase-like (PK-like)"/>
    <property type="match status" value="1"/>
</dbReference>
<dbReference type="PROSITE" id="PS00107">
    <property type="entry name" value="PROTEIN_KINASE_ATP"/>
    <property type="match status" value="1"/>
</dbReference>
<feature type="region of interest" description="Disordered" evidence="4">
    <location>
        <begin position="122"/>
        <end position="367"/>
    </location>
</feature>
<feature type="compositionally biased region" description="Low complexity" evidence="4">
    <location>
        <begin position="146"/>
        <end position="155"/>
    </location>
</feature>
<dbReference type="Pfam" id="PF23180">
    <property type="entry name" value="ALE2_N"/>
    <property type="match status" value="1"/>
</dbReference>
<feature type="transmembrane region" description="Helical" evidence="5">
    <location>
        <begin position="525"/>
        <end position="548"/>
    </location>
</feature>
<dbReference type="GO" id="GO:0004672">
    <property type="term" value="F:protein kinase activity"/>
    <property type="evidence" value="ECO:0007669"/>
    <property type="project" value="InterPro"/>
</dbReference>
<reference evidence="8 9" key="1">
    <citation type="submission" date="2020-04" db="EMBL/GenBank/DDBJ databases">
        <title>Plant Genome Project.</title>
        <authorList>
            <person name="Zhang R.-G."/>
        </authorList>
    </citation>
    <scope>NUCLEOTIDE SEQUENCE [LARGE SCALE GENOMIC DNA]</scope>
    <source>
        <strain evidence="8">YNK0</strain>
        <tissue evidence="8">Leaf</tissue>
    </source>
</reference>
<feature type="compositionally biased region" description="Basic residues" evidence="4">
    <location>
        <begin position="266"/>
        <end position="275"/>
    </location>
</feature>
<protein>
    <recommendedName>
        <fullName evidence="7">Protein kinase domain-containing protein</fullName>
    </recommendedName>
</protein>
<feature type="compositionally biased region" description="Polar residues" evidence="4">
    <location>
        <begin position="170"/>
        <end position="184"/>
    </location>
</feature>
<dbReference type="Pfam" id="PF07714">
    <property type="entry name" value="PK_Tyr_Ser-Thr"/>
    <property type="match status" value="2"/>
</dbReference>
<feature type="compositionally biased region" description="Pro residues" evidence="4">
    <location>
        <begin position="290"/>
        <end position="306"/>
    </location>
</feature>
<keyword evidence="1 3" id="KW-0547">Nucleotide-binding</keyword>
<feature type="transmembrane region" description="Helical" evidence="5">
    <location>
        <begin position="385"/>
        <end position="406"/>
    </location>
</feature>
<dbReference type="InterPro" id="IPR017441">
    <property type="entry name" value="Protein_kinase_ATP_BS"/>
</dbReference>
<feature type="chain" id="PRO_5032923674" description="Protein kinase domain-containing protein" evidence="6">
    <location>
        <begin position="27"/>
        <end position="974"/>
    </location>
</feature>
<dbReference type="InterPro" id="IPR011009">
    <property type="entry name" value="Kinase-like_dom_sf"/>
</dbReference>
<dbReference type="InterPro" id="IPR000719">
    <property type="entry name" value="Prot_kinase_dom"/>
</dbReference>
<dbReference type="AlphaFoldDB" id="A0A834ZHB0"/>
<dbReference type="OrthoDB" id="1901798at2759"/>